<evidence type="ECO:0008006" key="3">
    <source>
        <dbReference type="Google" id="ProtNLM"/>
    </source>
</evidence>
<comment type="caution">
    <text evidence="1">The sequence shown here is derived from an EMBL/GenBank/DDBJ whole genome shotgun (WGS) entry which is preliminary data.</text>
</comment>
<dbReference type="InterPro" id="IPR014951">
    <property type="entry name" value="DUF1822"/>
</dbReference>
<evidence type="ECO:0000313" key="2">
    <source>
        <dbReference type="Proteomes" id="UP000289660"/>
    </source>
</evidence>
<organism evidence="1 2">
    <name type="scientific">Microcystis aeruginosa NIES-4285</name>
    <dbReference type="NCBI Taxonomy" id="2497681"/>
    <lineage>
        <taxon>Bacteria</taxon>
        <taxon>Bacillati</taxon>
        <taxon>Cyanobacteriota</taxon>
        <taxon>Cyanophyceae</taxon>
        <taxon>Oscillatoriophycideae</taxon>
        <taxon>Chroococcales</taxon>
        <taxon>Microcystaceae</taxon>
        <taxon>Microcystis</taxon>
    </lineage>
</organism>
<dbReference type="RefSeq" id="WP_130758521.1">
    <property type="nucleotide sequence ID" value="NZ_BIFY01000174.1"/>
</dbReference>
<proteinExistence type="predicted"/>
<dbReference type="Proteomes" id="UP000289660">
    <property type="component" value="Unassembled WGS sequence"/>
</dbReference>
<gene>
    <name evidence="1" type="ORF">MiAbB_04665</name>
</gene>
<sequence>MKNSLAEFAGILVENLSFQWGEIKIMPTGINHRSVFLIALGREAHEIADYFCQQHSDFALAEQVYLNTLAVYAVNCCLRSLGIATDLEASDSWNPILQSRLAVADLVVRGKGKVECYPLMPGEDFIEISEEVLSDRIGYVFVEINAEMSEGKVLGFLEKVNETKLSFLTLLSLDDLPAYLEKISPPQLKPQI</sequence>
<evidence type="ECO:0000313" key="1">
    <source>
        <dbReference type="EMBL" id="GCE62715.1"/>
    </source>
</evidence>
<accession>A0A402DKM1</accession>
<name>A0A402DKM1_MICAE</name>
<protein>
    <recommendedName>
        <fullName evidence="3">DUF1822 family protein</fullName>
    </recommendedName>
</protein>
<dbReference type="Pfam" id="PF08852">
    <property type="entry name" value="DUF1822"/>
    <property type="match status" value="1"/>
</dbReference>
<dbReference type="AlphaFoldDB" id="A0A402DKM1"/>
<reference evidence="2" key="1">
    <citation type="submission" date="2018-12" db="EMBL/GenBank/DDBJ databases">
        <title>Genome sequence of Microcystis aeruginosa NIES-4285.</title>
        <authorList>
            <person name="Tanabe Y."/>
        </authorList>
    </citation>
    <scope>NUCLEOTIDE SEQUENCE [LARGE SCALE GENOMIC DNA]</scope>
    <source>
        <strain evidence="2">NIES-4285</strain>
    </source>
</reference>
<dbReference type="EMBL" id="BIFY01000174">
    <property type="protein sequence ID" value="GCE62715.1"/>
    <property type="molecule type" value="Genomic_DNA"/>
</dbReference>